<keyword evidence="7 9" id="KW-0503">Monooxygenase</keyword>
<dbReference type="InterPro" id="IPR017972">
    <property type="entry name" value="Cyt_P450_CS"/>
</dbReference>
<organism evidence="11 12">
    <name type="scientific">Adiantum capillus-veneris</name>
    <name type="common">Maidenhair fern</name>
    <dbReference type="NCBI Taxonomy" id="13818"/>
    <lineage>
        <taxon>Eukaryota</taxon>
        <taxon>Viridiplantae</taxon>
        <taxon>Streptophyta</taxon>
        <taxon>Embryophyta</taxon>
        <taxon>Tracheophyta</taxon>
        <taxon>Polypodiopsida</taxon>
        <taxon>Polypodiidae</taxon>
        <taxon>Polypodiales</taxon>
        <taxon>Pteridineae</taxon>
        <taxon>Pteridaceae</taxon>
        <taxon>Vittarioideae</taxon>
        <taxon>Adiantum</taxon>
    </lineage>
</organism>
<dbReference type="PANTHER" id="PTHR47944">
    <property type="entry name" value="CYTOCHROME P450 98A9"/>
    <property type="match status" value="1"/>
</dbReference>
<keyword evidence="12" id="KW-1185">Reference proteome</keyword>
<protein>
    <recommendedName>
        <fullName evidence="13">Cytochrome P450</fullName>
    </recommendedName>
</protein>
<name>A0A9D4U904_ADICA</name>
<keyword evidence="10" id="KW-1133">Transmembrane helix</keyword>
<keyword evidence="6 8" id="KW-0408">Iron</keyword>
<feature type="transmembrane region" description="Helical" evidence="10">
    <location>
        <begin position="16"/>
        <end position="35"/>
    </location>
</feature>
<evidence type="ECO:0000256" key="5">
    <source>
        <dbReference type="ARBA" id="ARBA00023002"/>
    </source>
</evidence>
<evidence type="ECO:0000256" key="1">
    <source>
        <dbReference type="ARBA" id="ARBA00001971"/>
    </source>
</evidence>
<evidence type="ECO:0000256" key="2">
    <source>
        <dbReference type="ARBA" id="ARBA00010617"/>
    </source>
</evidence>
<dbReference type="GO" id="GO:0004497">
    <property type="term" value="F:monooxygenase activity"/>
    <property type="evidence" value="ECO:0007669"/>
    <property type="project" value="UniProtKB-KW"/>
</dbReference>
<dbReference type="EMBL" id="JABFUD020000021">
    <property type="protein sequence ID" value="KAI5063711.1"/>
    <property type="molecule type" value="Genomic_DNA"/>
</dbReference>
<comment type="similarity">
    <text evidence="2 9">Belongs to the cytochrome P450 family.</text>
</comment>
<accession>A0A9D4U904</accession>
<evidence type="ECO:0000256" key="8">
    <source>
        <dbReference type="PIRSR" id="PIRSR602401-1"/>
    </source>
</evidence>
<keyword evidence="10" id="KW-0812">Transmembrane</keyword>
<keyword evidence="10" id="KW-0472">Membrane</keyword>
<dbReference type="InterPro" id="IPR002401">
    <property type="entry name" value="Cyt_P450_E_grp-I"/>
</dbReference>
<dbReference type="PRINTS" id="PR00463">
    <property type="entry name" value="EP450I"/>
</dbReference>
<dbReference type="AlphaFoldDB" id="A0A9D4U904"/>
<dbReference type="CDD" id="cd20618">
    <property type="entry name" value="CYP71_clan"/>
    <property type="match status" value="1"/>
</dbReference>
<feature type="binding site" description="axial binding residue" evidence="8">
    <location>
        <position position="451"/>
    </location>
    <ligand>
        <name>heme</name>
        <dbReference type="ChEBI" id="CHEBI:30413"/>
    </ligand>
    <ligandPart>
        <name>Fe</name>
        <dbReference type="ChEBI" id="CHEBI:18248"/>
    </ligandPart>
</feature>
<dbReference type="InterPro" id="IPR036396">
    <property type="entry name" value="Cyt_P450_sf"/>
</dbReference>
<keyword evidence="4 8" id="KW-0479">Metal-binding</keyword>
<evidence type="ECO:0000256" key="6">
    <source>
        <dbReference type="ARBA" id="ARBA00023004"/>
    </source>
</evidence>
<gene>
    <name evidence="11" type="ORF">GOP47_0022258</name>
</gene>
<dbReference type="PANTHER" id="PTHR47944:SF16">
    <property type="entry name" value="CYTOCHROME P450 FAMILY 1 SUBFAMILY A POLYPEPTIDE 1"/>
    <property type="match status" value="1"/>
</dbReference>
<comment type="caution">
    <text evidence="11">The sequence shown here is derived from an EMBL/GenBank/DDBJ whole genome shotgun (WGS) entry which is preliminary data.</text>
</comment>
<dbReference type="Pfam" id="PF00067">
    <property type="entry name" value="p450"/>
    <property type="match status" value="1"/>
</dbReference>
<dbReference type="PROSITE" id="PS00086">
    <property type="entry name" value="CYTOCHROME_P450"/>
    <property type="match status" value="1"/>
</dbReference>
<keyword evidence="3 8" id="KW-0349">Heme</keyword>
<evidence type="ECO:0000256" key="4">
    <source>
        <dbReference type="ARBA" id="ARBA00022723"/>
    </source>
</evidence>
<evidence type="ECO:0000313" key="11">
    <source>
        <dbReference type="EMBL" id="KAI5063711.1"/>
    </source>
</evidence>
<keyword evidence="5 9" id="KW-0560">Oxidoreductase</keyword>
<sequence length="506" mass="56296">MKVRERLAMAAAESGYSLPTISAACICTILLLWVAQRWWTRRKWSLPPSPPAWPVIGHLHLLAGGMPHVALAKISESYGPILHIRLGSVPTLVVSTAELAREVLFTHDKTFATRPFFGCAARLKGGQDSGLAMARTGPAWSELRKISHAQLFTASKVKAAMPIIMEEVEGMMEEVRRYAKAGQVYNITKGTSLLLENIICRLLMGQRLHEVSDLRLGSTLKEKVQEGVALFSTRPMVGDFIPWLGFLDIMHKRRIDRWIDSLHALLHRAVATRDPSPGRPKDFLDSLLLAGKDYNNIKVVLVDFLAGGVDTPSVTLDWAMAELLLDSKAKMKLKEELMKVVGGSSETLVQEEHLPNLVYTKAIVKEILRLHTPVPLLMPHMATGDCEVVGYNIQRGTRLFVNVWAIGRDPKSWGDNAVDFYPDRFLEKSEQIDVRGQNFELLPFGSGRRMCPGIPLALPIVEVTLANLIHSFEWSLPPNYQVDMKENLGSVLSRATPLLAIPSIRA</sequence>
<reference evidence="11" key="1">
    <citation type="submission" date="2021-01" db="EMBL/GenBank/DDBJ databases">
        <title>Adiantum capillus-veneris genome.</title>
        <authorList>
            <person name="Fang Y."/>
            <person name="Liao Q."/>
        </authorList>
    </citation>
    <scope>NUCLEOTIDE SEQUENCE</scope>
    <source>
        <strain evidence="11">H3</strain>
        <tissue evidence="11">Leaf</tissue>
    </source>
</reference>
<evidence type="ECO:0000256" key="10">
    <source>
        <dbReference type="SAM" id="Phobius"/>
    </source>
</evidence>
<dbReference type="FunFam" id="1.10.630.10:FF:000126">
    <property type="entry name" value="Predicted protein"/>
    <property type="match status" value="1"/>
</dbReference>
<dbReference type="InterPro" id="IPR001128">
    <property type="entry name" value="Cyt_P450"/>
</dbReference>
<dbReference type="GO" id="GO:0005506">
    <property type="term" value="F:iron ion binding"/>
    <property type="evidence" value="ECO:0007669"/>
    <property type="project" value="InterPro"/>
</dbReference>
<dbReference type="GO" id="GO:0016705">
    <property type="term" value="F:oxidoreductase activity, acting on paired donors, with incorporation or reduction of molecular oxygen"/>
    <property type="evidence" value="ECO:0007669"/>
    <property type="project" value="InterPro"/>
</dbReference>
<evidence type="ECO:0000256" key="9">
    <source>
        <dbReference type="RuleBase" id="RU000461"/>
    </source>
</evidence>
<dbReference type="GO" id="GO:0020037">
    <property type="term" value="F:heme binding"/>
    <property type="evidence" value="ECO:0007669"/>
    <property type="project" value="InterPro"/>
</dbReference>
<evidence type="ECO:0008006" key="13">
    <source>
        <dbReference type="Google" id="ProtNLM"/>
    </source>
</evidence>
<dbReference type="SUPFAM" id="SSF48264">
    <property type="entry name" value="Cytochrome P450"/>
    <property type="match status" value="1"/>
</dbReference>
<dbReference type="Proteomes" id="UP000886520">
    <property type="component" value="Chromosome 21"/>
</dbReference>
<comment type="cofactor">
    <cofactor evidence="1 8">
        <name>heme</name>
        <dbReference type="ChEBI" id="CHEBI:30413"/>
    </cofactor>
</comment>
<dbReference type="OrthoDB" id="1055148at2759"/>
<proteinExistence type="inferred from homology"/>
<dbReference type="Gene3D" id="1.10.630.10">
    <property type="entry name" value="Cytochrome P450"/>
    <property type="match status" value="1"/>
</dbReference>
<evidence type="ECO:0000256" key="7">
    <source>
        <dbReference type="ARBA" id="ARBA00023033"/>
    </source>
</evidence>
<evidence type="ECO:0000313" key="12">
    <source>
        <dbReference type="Proteomes" id="UP000886520"/>
    </source>
</evidence>
<dbReference type="PRINTS" id="PR00385">
    <property type="entry name" value="P450"/>
</dbReference>
<evidence type="ECO:0000256" key="3">
    <source>
        <dbReference type="ARBA" id="ARBA00022617"/>
    </source>
</evidence>
<dbReference type="PROSITE" id="PS51257">
    <property type="entry name" value="PROKAR_LIPOPROTEIN"/>
    <property type="match status" value="1"/>
</dbReference>